<protein>
    <submittedName>
        <fullName evidence="3">Leucine-rich repeat-containing protein 31</fullName>
    </submittedName>
</protein>
<reference evidence="3" key="1">
    <citation type="submission" date="2025-08" db="UniProtKB">
        <authorList>
            <consortium name="RefSeq"/>
        </authorList>
    </citation>
    <scope>IDENTIFICATION</scope>
</reference>
<dbReference type="InParanoid" id="A0A2I4CT94"/>
<dbReference type="AlphaFoldDB" id="A0A2I4CT94"/>
<name>A0A2I4CT94_AUSLI</name>
<dbReference type="Pfam" id="PF13516">
    <property type="entry name" value="LRR_6"/>
    <property type="match status" value="2"/>
</dbReference>
<dbReference type="SUPFAM" id="SSF52058">
    <property type="entry name" value="L domain-like"/>
    <property type="match status" value="1"/>
</dbReference>
<dbReference type="Gene3D" id="3.80.10.10">
    <property type="entry name" value="Ribonuclease Inhibitor"/>
    <property type="match status" value="3"/>
</dbReference>
<organism evidence="2 3">
    <name type="scientific">Austrofundulus limnaeus</name>
    <name type="common">Annual killifish</name>
    <dbReference type="NCBI Taxonomy" id="52670"/>
    <lineage>
        <taxon>Eukaryota</taxon>
        <taxon>Metazoa</taxon>
        <taxon>Chordata</taxon>
        <taxon>Craniata</taxon>
        <taxon>Vertebrata</taxon>
        <taxon>Euteleostomi</taxon>
        <taxon>Actinopterygii</taxon>
        <taxon>Neopterygii</taxon>
        <taxon>Teleostei</taxon>
        <taxon>Neoteleostei</taxon>
        <taxon>Acanthomorphata</taxon>
        <taxon>Ovalentaria</taxon>
        <taxon>Atherinomorphae</taxon>
        <taxon>Cyprinodontiformes</taxon>
        <taxon>Rivulidae</taxon>
        <taxon>Austrofundulus</taxon>
    </lineage>
</organism>
<dbReference type="KEGG" id="alim:106531832"/>
<dbReference type="STRING" id="52670.A0A2I4CT94"/>
<dbReference type="GeneID" id="106531832"/>
<dbReference type="InterPro" id="IPR042419">
    <property type="entry name" value="LRC31"/>
</dbReference>
<evidence type="ECO:0000313" key="3">
    <source>
        <dbReference type="RefSeq" id="XP_013883214.1"/>
    </source>
</evidence>
<feature type="region of interest" description="Disordered" evidence="1">
    <location>
        <begin position="1"/>
        <end position="50"/>
    </location>
</feature>
<evidence type="ECO:0000313" key="2">
    <source>
        <dbReference type="Proteomes" id="UP000192220"/>
    </source>
</evidence>
<dbReference type="SUPFAM" id="SSF52047">
    <property type="entry name" value="RNI-like"/>
    <property type="match status" value="1"/>
</dbReference>
<dbReference type="InterPro" id="IPR001611">
    <property type="entry name" value="Leu-rich_rpt"/>
</dbReference>
<dbReference type="InterPro" id="IPR032675">
    <property type="entry name" value="LRR_dom_sf"/>
</dbReference>
<dbReference type="Proteomes" id="UP000192220">
    <property type="component" value="Unplaced"/>
</dbReference>
<proteinExistence type="predicted"/>
<dbReference type="PANTHER" id="PTHR24109">
    <property type="entry name" value="LEUCINE-RICH REPEAT-CONTAINING PROTEIN 31"/>
    <property type="match status" value="1"/>
</dbReference>
<dbReference type="CTD" id="79782"/>
<gene>
    <name evidence="3" type="primary">lrrc31</name>
</gene>
<keyword evidence="2" id="KW-1185">Reference proteome</keyword>
<accession>A0A2I4CT94</accession>
<feature type="region of interest" description="Disordered" evidence="1">
    <location>
        <begin position="507"/>
        <end position="538"/>
    </location>
</feature>
<dbReference type="RefSeq" id="XP_013883214.1">
    <property type="nucleotide sequence ID" value="XM_014027760.1"/>
</dbReference>
<dbReference type="SMART" id="SM00368">
    <property type="entry name" value="LRR_RI"/>
    <property type="match status" value="8"/>
</dbReference>
<sequence length="538" mass="57874">MSQIRRKRSASDRKPLGRFLSRTSDQTGIPEDAEPESSDPSPAVSAPVESKQDVGWGRVCVFLQKLGKKADSRTLSLAHCDLTATDLLELASLLQFLPQLEELDVSWNELIGGSLRALTSHLQQVGGVRTLRLSSCRLSPEDVSALGEALSCIPQLEILDLSWNSGVGGGALQGLLGKLLPSARELHLVACQLTTADAAALGGLVSALPKLCLLDVSCNPQLGQEVDCGGFRVLAASFSHTSSLTTLRFQACGLTPDCLQDLDLDLSCNKCLSGGLTCLAPHLAHLTHLEILDLHLCCLTPADLEALIQVLPSLTALVELDVSSNKEAGGVVLQLVSALQLTQMRRLPLSSCRLTQESLTALALAVPYLRSLDVSWCKVVGARLQLLLDALQPSVIMELRLCSCELVTDDLRHLAEALRQGCLSSLRLLDLSYNGSVGDDGWSALLAAGGLGSLEELDLSLRPLSSAPCSGWLHVLLAALPRMPALARLAMQRWSVGPQERRQLEYSTRSRRIQLDSDQNLSGSEWKEADQEEGQPEE</sequence>
<feature type="compositionally biased region" description="Low complexity" evidence="1">
    <location>
        <begin position="38"/>
        <end position="49"/>
    </location>
</feature>
<dbReference type="OrthoDB" id="1394818at2759"/>
<dbReference type="PANTHER" id="PTHR24109:SF3">
    <property type="entry name" value="LEUCINE-RICH REPEAT-CONTAINING PROTEIN 31"/>
    <property type="match status" value="1"/>
</dbReference>
<evidence type="ECO:0000256" key="1">
    <source>
        <dbReference type="SAM" id="MobiDB-lite"/>
    </source>
</evidence>